<dbReference type="GO" id="GO:0016829">
    <property type="term" value="F:lyase activity"/>
    <property type="evidence" value="ECO:0007669"/>
    <property type="project" value="UniProtKB-KW"/>
</dbReference>
<comment type="cofactor">
    <cofactor evidence="1">
        <name>Mg(2+)</name>
        <dbReference type="ChEBI" id="CHEBI:18420"/>
    </cofactor>
</comment>
<name>A0ABP7NL03_9ACTN</name>
<dbReference type="Gene3D" id="3.20.20.60">
    <property type="entry name" value="Phosphoenolpyruvate-binding domains"/>
    <property type="match status" value="1"/>
</dbReference>
<dbReference type="Proteomes" id="UP001418444">
    <property type="component" value="Unassembled WGS sequence"/>
</dbReference>
<evidence type="ECO:0000256" key="3">
    <source>
        <dbReference type="ARBA" id="ARBA00022842"/>
    </source>
</evidence>
<evidence type="ECO:0000256" key="2">
    <source>
        <dbReference type="ARBA" id="ARBA00022723"/>
    </source>
</evidence>
<feature type="domain" description="HpcH/HpaI aldolase/citrate lyase" evidence="4">
    <location>
        <begin position="11"/>
        <end position="221"/>
    </location>
</feature>
<proteinExistence type="predicted"/>
<keyword evidence="2" id="KW-0479">Metal-binding</keyword>
<dbReference type="PANTHER" id="PTHR32308">
    <property type="entry name" value="LYASE BETA SUBUNIT, PUTATIVE (AFU_ORTHOLOGUE AFUA_4G13030)-RELATED"/>
    <property type="match status" value="1"/>
</dbReference>
<evidence type="ECO:0000256" key="1">
    <source>
        <dbReference type="ARBA" id="ARBA00001946"/>
    </source>
</evidence>
<keyword evidence="3" id="KW-0460">Magnesium</keyword>
<dbReference type="InterPro" id="IPR015813">
    <property type="entry name" value="Pyrv/PenolPyrv_kinase-like_dom"/>
</dbReference>
<dbReference type="Pfam" id="PF03328">
    <property type="entry name" value="HpcH_HpaI"/>
    <property type="match status" value="1"/>
</dbReference>
<dbReference type="SUPFAM" id="SSF51621">
    <property type="entry name" value="Phosphoenolpyruvate/pyruvate domain"/>
    <property type="match status" value="1"/>
</dbReference>
<keyword evidence="6" id="KW-1185">Reference proteome</keyword>
<protein>
    <submittedName>
        <fullName evidence="5">CoA ester lyase</fullName>
    </submittedName>
</protein>
<evidence type="ECO:0000259" key="4">
    <source>
        <dbReference type="Pfam" id="PF03328"/>
    </source>
</evidence>
<evidence type="ECO:0000313" key="6">
    <source>
        <dbReference type="Proteomes" id="UP001418444"/>
    </source>
</evidence>
<dbReference type="PANTHER" id="PTHR32308:SF0">
    <property type="entry name" value="HPCH_HPAI ALDOLASE_CITRATE LYASE DOMAIN-CONTAINING PROTEIN"/>
    <property type="match status" value="1"/>
</dbReference>
<dbReference type="EMBL" id="BAAAZW010000001">
    <property type="protein sequence ID" value="GAA3949475.1"/>
    <property type="molecule type" value="Genomic_DNA"/>
</dbReference>
<evidence type="ECO:0000313" key="5">
    <source>
        <dbReference type="EMBL" id="GAA3949475.1"/>
    </source>
</evidence>
<comment type="caution">
    <text evidence="5">The sequence shown here is derived from an EMBL/GenBank/DDBJ whole genome shotgun (WGS) entry which is preliminary data.</text>
</comment>
<dbReference type="InterPro" id="IPR040442">
    <property type="entry name" value="Pyrv_kinase-like_dom_sf"/>
</dbReference>
<sequence length="280" mass="29498">MNEMVRDALTYLYVPGDRPERFDKAAASGAGAIVLDLEDAVPLREKAVARSAAARWLHSRDPDSVPVWVRINSDENIIADLEAVIPAAPTGIWLPKCNGVSDLVALDEALSALEGDVPIPVSPLIETAAGLWNVREICTGPRVAFIQLGEVDLAADLGSRPGPDGSELLWARSRAATASAAAGIAPPLGPASPEIRDLAAFTRDTERIQRLGFEGRACIHPSQLEPVATVFAPSADDVEAARGLLDVFAAAQGAAVVGADGRLIDEAVARNARRVLARVR</sequence>
<gene>
    <name evidence="5" type="ORF">GCM10022231_03740</name>
</gene>
<accession>A0ABP7NL03</accession>
<reference evidence="6" key="1">
    <citation type="journal article" date="2019" name="Int. J. Syst. Evol. Microbiol.">
        <title>The Global Catalogue of Microorganisms (GCM) 10K type strain sequencing project: providing services to taxonomists for standard genome sequencing and annotation.</title>
        <authorList>
            <consortium name="The Broad Institute Genomics Platform"/>
            <consortium name="The Broad Institute Genome Sequencing Center for Infectious Disease"/>
            <person name="Wu L."/>
            <person name="Ma J."/>
        </authorList>
    </citation>
    <scope>NUCLEOTIDE SEQUENCE [LARGE SCALE GENOMIC DNA]</scope>
    <source>
        <strain evidence="6">JCM 16923</strain>
    </source>
</reference>
<keyword evidence="5" id="KW-0456">Lyase</keyword>
<dbReference type="PIRSF" id="PIRSF015582">
    <property type="entry name" value="Cit_lyase_B"/>
    <property type="match status" value="1"/>
</dbReference>
<dbReference type="InterPro" id="IPR005000">
    <property type="entry name" value="Aldolase/citrate-lyase_domain"/>
</dbReference>
<organism evidence="5 6">
    <name type="scientific">Gordonia caeni</name>
    <dbReference type="NCBI Taxonomy" id="1007097"/>
    <lineage>
        <taxon>Bacteria</taxon>
        <taxon>Bacillati</taxon>
        <taxon>Actinomycetota</taxon>
        <taxon>Actinomycetes</taxon>
        <taxon>Mycobacteriales</taxon>
        <taxon>Gordoniaceae</taxon>
        <taxon>Gordonia</taxon>
    </lineage>
</organism>
<dbReference type="InterPro" id="IPR011206">
    <property type="entry name" value="Citrate_lyase_beta/mcl1/mcl2"/>
</dbReference>